<keyword evidence="4" id="KW-1185">Reference proteome</keyword>
<dbReference type="Pfam" id="PF07883">
    <property type="entry name" value="Cupin_2"/>
    <property type="match status" value="1"/>
</dbReference>
<evidence type="ECO:0000259" key="2">
    <source>
        <dbReference type="Pfam" id="PF07883"/>
    </source>
</evidence>
<comment type="caution">
    <text evidence="3">The sequence shown here is derived from an EMBL/GenBank/DDBJ whole genome shotgun (WGS) entry which is preliminary data.</text>
</comment>
<proteinExistence type="predicted"/>
<dbReference type="InterPro" id="IPR013096">
    <property type="entry name" value="Cupin_2"/>
</dbReference>
<gene>
    <name evidence="3" type="ORF">GTW51_17135</name>
</gene>
<dbReference type="InterPro" id="IPR011051">
    <property type="entry name" value="RmlC_Cupin_sf"/>
</dbReference>
<evidence type="ECO:0000313" key="3">
    <source>
        <dbReference type="EMBL" id="NDV88428.1"/>
    </source>
</evidence>
<protein>
    <submittedName>
        <fullName evidence="3">Cupin domain-containing protein</fullName>
    </submittedName>
</protein>
<dbReference type="Proteomes" id="UP000476332">
    <property type="component" value="Unassembled WGS sequence"/>
</dbReference>
<keyword evidence="1" id="KW-0732">Signal</keyword>
<dbReference type="Gene3D" id="2.60.120.10">
    <property type="entry name" value="Jelly Rolls"/>
    <property type="match status" value="1"/>
</dbReference>
<name>A0A6L9MLL0_9HYPH</name>
<sequence>MSTRLLLLAASLAALAFPAAAQVTVEKILTTGVTATGQPIVLPKDNVEVIVSTYDIAAGAKLPSHEHPSTRYAYVMSGELRVINTEMNEATTYKTGDFIIEAIGQWHYGEAIGSEPVRLLVIDQIEKGQSTVILETPAKPAATPAVSAGTPAAPAAQ</sequence>
<dbReference type="SUPFAM" id="SSF51182">
    <property type="entry name" value="RmlC-like cupins"/>
    <property type="match status" value="1"/>
</dbReference>
<dbReference type="AlphaFoldDB" id="A0A6L9MLL0"/>
<reference evidence="3 4" key="1">
    <citation type="submission" date="2020-01" db="EMBL/GenBank/DDBJ databases">
        <title>Genomes of bacteria type strains.</title>
        <authorList>
            <person name="Chen J."/>
            <person name="Zhu S."/>
            <person name="Chen J."/>
        </authorList>
    </citation>
    <scope>NUCLEOTIDE SEQUENCE [LARGE SCALE GENOMIC DNA]</scope>
    <source>
        <strain evidence="3 4">KCTC 52919</strain>
    </source>
</reference>
<feature type="signal peptide" evidence="1">
    <location>
        <begin position="1"/>
        <end position="21"/>
    </location>
</feature>
<accession>A0A6L9MLL0</accession>
<dbReference type="EMBL" id="JAAAMJ010000015">
    <property type="protein sequence ID" value="NDV88428.1"/>
    <property type="molecule type" value="Genomic_DNA"/>
</dbReference>
<feature type="chain" id="PRO_5027109886" evidence="1">
    <location>
        <begin position="22"/>
        <end position="157"/>
    </location>
</feature>
<dbReference type="CDD" id="cd02236">
    <property type="entry name" value="cupin_CV2614-like"/>
    <property type="match status" value="1"/>
</dbReference>
<dbReference type="InterPro" id="IPR014710">
    <property type="entry name" value="RmlC-like_jellyroll"/>
</dbReference>
<evidence type="ECO:0000313" key="4">
    <source>
        <dbReference type="Proteomes" id="UP000476332"/>
    </source>
</evidence>
<dbReference type="RefSeq" id="WP_163045257.1">
    <property type="nucleotide sequence ID" value="NZ_JAAAMJ010000015.1"/>
</dbReference>
<evidence type="ECO:0000256" key="1">
    <source>
        <dbReference type="SAM" id="SignalP"/>
    </source>
</evidence>
<organism evidence="3 4">
    <name type="scientific">Aurantimonas aggregata</name>
    <dbReference type="NCBI Taxonomy" id="2047720"/>
    <lineage>
        <taxon>Bacteria</taxon>
        <taxon>Pseudomonadati</taxon>
        <taxon>Pseudomonadota</taxon>
        <taxon>Alphaproteobacteria</taxon>
        <taxon>Hyphomicrobiales</taxon>
        <taxon>Aurantimonadaceae</taxon>
        <taxon>Aurantimonas</taxon>
    </lineage>
</organism>
<feature type="domain" description="Cupin type-2" evidence="2">
    <location>
        <begin position="54"/>
        <end position="122"/>
    </location>
</feature>